<dbReference type="InterPro" id="IPR001544">
    <property type="entry name" value="Aminotrans_IV"/>
</dbReference>
<evidence type="ECO:0000313" key="1">
    <source>
        <dbReference type="EMBL" id="OBZ84349.1"/>
    </source>
</evidence>
<protein>
    <submittedName>
        <fullName evidence="1">Putative aminodeoxychorismate lyase</fullName>
    </submittedName>
</protein>
<name>A0A1C7N6Y3_9FUNG</name>
<dbReference type="Gene3D" id="3.20.10.10">
    <property type="entry name" value="D-amino Acid Aminotransferase, subunit A, domain 2"/>
    <property type="match status" value="1"/>
</dbReference>
<dbReference type="GO" id="GO:0016829">
    <property type="term" value="F:lyase activity"/>
    <property type="evidence" value="ECO:0007669"/>
    <property type="project" value="UniProtKB-KW"/>
</dbReference>
<dbReference type="STRING" id="101091.A0A1C7N6Y3"/>
<keyword evidence="1" id="KW-0456">Lyase</keyword>
<dbReference type="SUPFAM" id="SSF56752">
    <property type="entry name" value="D-aminoacid aminotransferase-like PLP-dependent enzymes"/>
    <property type="match status" value="1"/>
</dbReference>
<dbReference type="InParanoid" id="A0A1C7N6Y3"/>
<reference evidence="1 2" key="1">
    <citation type="submission" date="2016-03" db="EMBL/GenBank/DDBJ databases">
        <title>Choanephora cucurbitarum.</title>
        <authorList>
            <person name="Min B."/>
            <person name="Park H."/>
            <person name="Park J.-H."/>
            <person name="Shin H.-D."/>
            <person name="Choi I.-G."/>
        </authorList>
    </citation>
    <scope>NUCLEOTIDE SEQUENCE [LARGE SCALE GENOMIC DNA]</scope>
    <source>
        <strain evidence="1 2">KUS-F28377</strain>
    </source>
</reference>
<dbReference type="Gene3D" id="3.30.470.10">
    <property type="match status" value="1"/>
</dbReference>
<dbReference type="OrthoDB" id="64220at2759"/>
<gene>
    <name evidence="1" type="ORF">A0J61_07604</name>
</gene>
<dbReference type="InterPro" id="IPR043131">
    <property type="entry name" value="BCAT-like_N"/>
</dbReference>
<dbReference type="EMBL" id="LUGH01000522">
    <property type="protein sequence ID" value="OBZ84349.1"/>
    <property type="molecule type" value="Genomic_DNA"/>
</dbReference>
<sequence length="249" mass="28367">MTLSVDFSLLETILFEPDQGFYLLSHHLDRLKRAIYDFQQLDPTLFPNPPSEQQLIDQLKRKVTEQNGCQRVRLLMDKQAHVSIESVLLPMTAGFSADTLDCLAQSVPSVAVRLDSQACDLSSNDPFILHKTTQRDMYEQARSRMQCNYHAKLNEPFDVVLYNKQNQITETSIANIAIGIPKEGKGYDWKTPPISSGLLPGVFRSYLLEQDWIREAELTVEDLIQANQVRKSFILIIIHTSVTNLVFTP</sequence>
<dbReference type="InterPro" id="IPR036038">
    <property type="entry name" value="Aminotransferase-like"/>
</dbReference>
<proteinExistence type="predicted"/>
<keyword evidence="2" id="KW-1185">Reference proteome</keyword>
<organism evidence="1 2">
    <name type="scientific">Choanephora cucurbitarum</name>
    <dbReference type="NCBI Taxonomy" id="101091"/>
    <lineage>
        <taxon>Eukaryota</taxon>
        <taxon>Fungi</taxon>
        <taxon>Fungi incertae sedis</taxon>
        <taxon>Mucoromycota</taxon>
        <taxon>Mucoromycotina</taxon>
        <taxon>Mucoromycetes</taxon>
        <taxon>Mucorales</taxon>
        <taxon>Mucorineae</taxon>
        <taxon>Choanephoraceae</taxon>
        <taxon>Choanephoroideae</taxon>
        <taxon>Choanephora</taxon>
    </lineage>
</organism>
<evidence type="ECO:0000313" key="2">
    <source>
        <dbReference type="Proteomes" id="UP000093000"/>
    </source>
</evidence>
<dbReference type="FunCoup" id="A0A1C7N6Y3">
    <property type="interactions" value="96"/>
</dbReference>
<comment type="caution">
    <text evidence="1">The sequence shown here is derived from an EMBL/GenBank/DDBJ whole genome shotgun (WGS) entry which is preliminary data.</text>
</comment>
<dbReference type="Pfam" id="PF01063">
    <property type="entry name" value="Aminotran_4"/>
    <property type="match status" value="1"/>
</dbReference>
<dbReference type="AlphaFoldDB" id="A0A1C7N6Y3"/>
<accession>A0A1C7N6Y3</accession>
<dbReference type="Proteomes" id="UP000093000">
    <property type="component" value="Unassembled WGS sequence"/>
</dbReference>
<dbReference type="InterPro" id="IPR043132">
    <property type="entry name" value="BCAT-like_C"/>
</dbReference>